<keyword evidence="2" id="KW-1133">Transmembrane helix</keyword>
<feature type="transmembrane region" description="Helical" evidence="2">
    <location>
        <begin position="103"/>
        <end position="124"/>
    </location>
</feature>
<proteinExistence type="predicted"/>
<feature type="region of interest" description="Disordered" evidence="1">
    <location>
        <begin position="1"/>
        <end position="27"/>
    </location>
</feature>
<evidence type="ECO:0000256" key="1">
    <source>
        <dbReference type="SAM" id="MobiDB-lite"/>
    </source>
</evidence>
<dbReference type="AlphaFoldDB" id="A0A917GVN7"/>
<evidence type="ECO:0000313" key="4">
    <source>
        <dbReference type="Proteomes" id="UP000638848"/>
    </source>
</evidence>
<keyword evidence="2" id="KW-0472">Membrane</keyword>
<feature type="transmembrane region" description="Helical" evidence="2">
    <location>
        <begin position="136"/>
        <end position="158"/>
    </location>
</feature>
<dbReference type="PANTHER" id="PTHR34980:SF2">
    <property type="entry name" value="INNER MEMBRANE PROTEIN YHAH-RELATED"/>
    <property type="match status" value="1"/>
</dbReference>
<reference evidence="3" key="1">
    <citation type="journal article" date="2014" name="Int. J. Syst. Evol. Microbiol.">
        <title>Complete genome sequence of Corynebacterium casei LMG S-19264T (=DSM 44701T), isolated from a smear-ripened cheese.</title>
        <authorList>
            <consortium name="US DOE Joint Genome Institute (JGI-PGF)"/>
            <person name="Walter F."/>
            <person name="Albersmeier A."/>
            <person name="Kalinowski J."/>
            <person name="Ruckert C."/>
        </authorList>
    </citation>
    <scope>NUCLEOTIDE SEQUENCE</scope>
    <source>
        <strain evidence="3">CGMCC 1.12187</strain>
    </source>
</reference>
<protein>
    <recommendedName>
        <fullName evidence="5">DUF805 domain-containing protein</fullName>
    </recommendedName>
</protein>
<organism evidence="3 4">
    <name type="scientific">Kocuria dechangensis</name>
    <dbReference type="NCBI Taxonomy" id="1176249"/>
    <lineage>
        <taxon>Bacteria</taxon>
        <taxon>Bacillati</taxon>
        <taxon>Actinomycetota</taxon>
        <taxon>Actinomycetes</taxon>
        <taxon>Micrococcales</taxon>
        <taxon>Micrococcaceae</taxon>
        <taxon>Kocuria</taxon>
    </lineage>
</organism>
<sequence length="202" mass="22077">MSTDNPYDPARSGNGKQNGYGQDTGYAPLPGYPSQVYGQEGYGAQWFLDQGRGYQGYGGQNPYGAGPQRFGRQSGKPVGPVEAVQRMYSKYFQFSGRASRSEYWWAQLFFAVAYLVLGIPAGLFQSAGAYDVDVTSALLTMVLFGFLLASIVPVLALTVRRLHDANFSGWFYLLALIPFVGGIVLLVLTLLPSNPEGARFDR</sequence>
<dbReference type="GO" id="GO:0005886">
    <property type="term" value="C:plasma membrane"/>
    <property type="evidence" value="ECO:0007669"/>
    <property type="project" value="TreeGrafter"/>
</dbReference>
<comment type="caution">
    <text evidence="3">The sequence shown here is derived from an EMBL/GenBank/DDBJ whole genome shotgun (WGS) entry which is preliminary data.</text>
</comment>
<dbReference type="Proteomes" id="UP000638848">
    <property type="component" value="Unassembled WGS sequence"/>
</dbReference>
<feature type="transmembrane region" description="Helical" evidence="2">
    <location>
        <begin position="170"/>
        <end position="191"/>
    </location>
</feature>
<reference evidence="3" key="2">
    <citation type="submission" date="2020-09" db="EMBL/GenBank/DDBJ databases">
        <authorList>
            <person name="Sun Q."/>
            <person name="Zhou Y."/>
        </authorList>
    </citation>
    <scope>NUCLEOTIDE SEQUENCE</scope>
    <source>
        <strain evidence="3">CGMCC 1.12187</strain>
    </source>
</reference>
<keyword evidence="4" id="KW-1185">Reference proteome</keyword>
<dbReference type="InterPro" id="IPR008523">
    <property type="entry name" value="DUF805"/>
</dbReference>
<evidence type="ECO:0000256" key="2">
    <source>
        <dbReference type="SAM" id="Phobius"/>
    </source>
</evidence>
<dbReference type="PANTHER" id="PTHR34980">
    <property type="entry name" value="INNER MEMBRANE PROTEIN-RELATED-RELATED"/>
    <property type="match status" value="1"/>
</dbReference>
<name>A0A917GVN7_9MICC</name>
<gene>
    <name evidence="3" type="ORF">GCM10011374_21760</name>
</gene>
<evidence type="ECO:0000313" key="3">
    <source>
        <dbReference type="EMBL" id="GGG58577.1"/>
    </source>
</evidence>
<accession>A0A917GVN7</accession>
<dbReference type="RefSeq" id="WP_229741768.1">
    <property type="nucleotide sequence ID" value="NZ_BMEQ01000010.1"/>
</dbReference>
<dbReference type="Pfam" id="PF05656">
    <property type="entry name" value="DUF805"/>
    <property type="match status" value="1"/>
</dbReference>
<evidence type="ECO:0008006" key="5">
    <source>
        <dbReference type="Google" id="ProtNLM"/>
    </source>
</evidence>
<dbReference type="EMBL" id="BMEQ01000010">
    <property type="protein sequence ID" value="GGG58577.1"/>
    <property type="molecule type" value="Genomic_DNA"/>
</dbReference>
<keyword evidence="2" id="KW-0812">Transmembrane</keyword>